<keyword evidence="3" id="KW-1185">Reference proteome</keyword>
<protein>
    <submittedName>
        <fullName evidence="2">Uncharacterized protein</fullName>
    </submittedName>
</protein>
<sequence length="149" mass="15231">MIGRAAAICFGVFLAASCSAAVAAENDCGSEPCAGGPWLSLAGNWRFQSAIAQWSVAVDEDGRFHAEGPRSVTIGGEKASYVSTLSGTISHDHVALSIKADQFSLPNFVPGPATICTGVPAGPGRYEGSCANGKQRLAFAFIREGAAAP</sequence>
<dbReference type="Proteomes" id="UP000184485">
    <property type="component" value="Unassembled WGS sequence"/>
</dbReference>
<gene>
    <name evidence="2" type="ORF">SAMN02745157_4877</name>
</gene>
<feature type="chain" id="PRO_5013155374" evidence="1">
    <location>
        <begin position="24"/>
        <end position="149"/>
    </location>
</feature>
<feature type="signal peptide" evidence="1">
    <location>
        <begin position="1"/>
        <end position="23"/>
    </location>
</feature>
<proteinExistence type="predicted"/>
<dbReference type="AlphaFoldDB" id="A0A1M5N0S0"/>
<accession>A0A1M5N0S0</accession>
<dbReference type="EMBL" id="FQUP01000008">
    <property type="protein sequence ID" value="SHG82769.1"/>
    <property type="molecule type" value="Genomic_DNA"/>
</dbReference>
<name>A0A1M5N0S0_9HYPH</name>
<evidence type="ECO:0000313" key="3">
    <source>
        <dbReference type="Proteomes" id="UP000184485"/>
    </source>
</evidence>
<evidence type="ECO:0000313" key="2">
    <source>
        <dbReference type="EMBL" id="SHG82769.1"/>
    </source>
</evidence>
<organism evidence="2 3">
    <name type="scientific">Kaistia soli DSM 19436</name>
    <dbReference type="NCBI Taxonomy" id="1122133"/>
    <lineage>
        <taxon>Bacteria</taxon>
        <taxon>Pseudomonadati</taxon>
        <taxon>Pseudomonadota</taxon>
        <taxon>Alphaproteobacteria</taxon>
        <taxon>Hyphomicrobiales</taxon>
        <taxon>Kaistiaceae</taxon>
        <taxon>Kaistia</taxon>
    </lineage>
</organism>
<evidence type="ECO:0000256" key="1">
    <source>
        <dbReference type="SAM" id="SignalP"/>
    </source>
</evidence>
<dbReference type="PROSITE" id="PS51257">
    <property type="entry name" value="PROKAR_LIPOPROTEIN"/>
    <property type="match status" value="1"/>
</dbReference>
<dbReference type="RefSeq" id="WP_073058287.1">
    <property type="nucleotide sequence ID" value="NZ_FQUP01000008.1"/>
</dbReference>
<keyword evidence="1" id="KW-0732">Signal</keyword>
<reference evidence="2 3" key="1">
    <citation type="submission" date="2016-11" db="EMBL/GenBank/DDBJ databases">
        <authorList>
            <person name="Jaros S."/>
            <person name="Januszkiewicz K."/>
            <person name="Wedrychowicz H."/>
        </authorList>
    </citation>
    <scope>NUCLEOTIDE SEQUENCE [LARGE SCALE GENOMIC DNA]</scope>
    <source>
        <strain evidence="2 3">DSM 19436</strain>
    </source>
</reference>